<accession>A0A8J2M3Y2</accession>
<name>A0A8J2M3Y2_9HEXA</name>
<keyword evidence="2" id="KW-0472">Membrane</keyword>
<feature type="compositionally biased region" description="Polar residues" evidence="1">
    <location>
        <begin position="130"/>
        <end position="148"/>
    </location>
</feature>
<reference evidence="3" key="1">
    <citation type="submission" date="2021-06" db="EMBL/GenBank/DDBJ databases">
        <authorList>
            <person name="Hodson N. C."/>
            <person name="Mongue J. A."/>
            <person name="Jaron S. K."/>
        </authorList>
    </citation>
    <scope>NUCLEOTIDE SEQUENCE</scope>
</reference>
<keyword evidence="4" id="KW-1185">Reference proteome</keyword>
<evidence type="ECO:0000256" key="2">
    <source>
        <dbReference type="SAM" id="Phobius"/>
    </source>
</evidence>
<dbReference type="PANTHER" id="PTHR46876">
    <property type="entry name" value="LOW-DENSITY LIPOPROTEIN RECEPTOR-RELATED PROTEIN 11"/>
    <property type="match status" value="1"/>
</dbReference>
<dbReference type="Proteomes" id="UP000708208">
    <property type="component" value="Unassembled WGS sequence"/>
</dbReference>
<comment type="caution">
    <text evidence="3">The sequence shown here is derived from an EMBL/GenBank/DDBJ whole genome shotgun (WGS) entry which is preliminary data.</text>
</comment>
<feature type="compositionally biased region" description="Low complexity" evidence="1">
    <location>
        <begin position="115"/>
        <end position="129"/>
    </location>
</feature>
<feature type="compositionally biased region" description="Low complexity" evidence="1">
    <location>
        <begin position="170"/>
        <end position="183"/>
    </location>
</feature>
<organism evidence="3 4">
    <name type="scientific">Allacma fusca</name>
    <dbReference type="NCBI Taxonomy" id="39272"/>
    <lineage>
        <taxon>Eukaryota</taxon>
        <taxon>Metazoa</taxon>
        <taxon>Ecdysozoa</taxon>
        <taxon>Arthropoda</taxon>
        <taxon>Hexapoda</taxon>
        <taxon>Collembola</taxon>
        <taxon>Symphypleona</taxon>
        <taxon>Sminthuridae</taxon>
        <taxon>Allacma</taxon>
    </lineage>
</organism>
<feature type="compositionally biased region" description="Low complexity" evidence="1">
    <location>
        <begin position="13"/>
        <end position="27"/>
    </location>
</feature>
<keyword evidence="2" id="KW-0812">Transmembrane</keyword>
<evidence type="ECO:0000313" key="4">
    <source>
        <dbReference type="Proteomes" id="UP000708208"/>
    </source>
</evidence>
<proteinExistence type="predicted"/>
<dbReference type="AlphaFoldDB" id="A0A8J2M3Y2"/>
<sequence length="283" mass="30593">MIVCLHEYSTRNSVNNNNNYGSGPSSSFAYPQYPLQGIPAPSQSQQFQQQQYGQYANGNGMNFNNLQPLPASQQQQQLQQAPYYSSAANPGYNNQNNNNLNNGLGNPNSPTYMINSPNRLLPPNNRPPNQASVNGGMPQTSVNQQNSLLLPYSGVPNQLTPSSQTVPRTANVSAGSNASSGQQKAVLVSAPVGSVNYNEISKLELPQSLRTLSSQIQSFASESEKDDLTDHAAGPGAVLAFIMGLAMSIIMVVVVGCRLRRIGTRRRGKNRLDPDYLVDGMYL</sequence>
<gene>
    <name evidence="3" type="ORF">AFUS01_LOCUS42335</name>
</gene>
<feature type="compositionally biased region" description="Polar residues" evidence="1">
    <location>
        <begin position="155"/>
        <end position="168"/>
    </location>
</feature>
<dbReference type="EMBL" id="CAJVCH010566276">
    <property type="protein sequence ID" value="CAG7832656.1"/>
    <property type="molecule type" value="Genomic_DNA"/>
</dbReference>
<feature type="transmembrane region" description="Helical" evidence="2">
    <location>
        <begin position="237"/>
        <end position="259"/>
    </location>
</feature>
<evidence type="ECO:0000256" key="1">
    <source>
        <dbReference type="SAM" id="MobiDB-lite"/>
    </source>
</evidence>
<feature type="compositionally biased region" description="Low complexity" evidence="1">
    <location>
        <begin position="66"/>
        <end position="108"/>
    </location>
</feature>
<feature type="region of interest" description="Disordered" evidence="1">
    <location>
        <begin position="13"/>
        <end position="183"/>
    </location>
</feature>
<feature type="compositionally biased region" description="Low complexity" evidence="1">
    <location>
        <begin position="39"/>
        <end position="59"/>
    </location>
</feature>
<protein>
    <submittedName>
        <fullName evidence="3">Uncharacterized protein</fullName>
    </submittedName>
</protein>
<evidence type="ECO:0000313" key="3">
    <source>
        <dbReference type="EMBL" id="CAG7832656.1"/>
    </source>
</evidence>
<dbReference type="PANTHER" id="PTHR46876:SF1">
    <property type="entry name" value="LOW-DENSITY LIPOPROTEIN RECEPTOR-RELATED PROTEIN 11"/>
    <property type="match status" value="1"/>
</dbReference>
<dbReference type="OrthoDB" id="10674942at2759"/>
<keyword evidence="2" id="KW-1133">Transmembrane helix</keyword>